<dbReference type="EMBL" id="OZ034822">
    <property type="protein sequence ID" value="CAL1411782.1"/>
    <property type="molecule type" value="Genomic_DNA"/>
</dbReference>
<gene>
    <name evidence="1" type="ORF">LTRI10_LOCUS51118</name>
</gene>
<evidence type="ECO:0000313" key="2">
    <source>
        <dbReference type="Proteomes" id="UP001497516"/>
    </source>
</evidence>
<sequence length="113" mass="12164">MPLPCCHSGKSYTSFSPGRSAQALPLLTRSPIPHVHNDPTYGSAAFQLVVAMTLAKSVKHPHYLFCGARITLLAMSLHIDLSDLTGIFDSDGTFSSTRDTISLRVVHLEADGP</sequence>
<name>A0AAV2GMX4_9ROSI</name>
<proteinExistence type="predicted"/>
<dbReference type="AlphaFoldDB" id="A0AAV2GMX4"/>
<keyword evidence="2" id="KW-1185">Reference proteome</keyword>
<reference evidence="1 2" key="1">
    <citation type="submission" date="2024-04" db="EMBL/GenBank/DDBJ databases">
        <authorList>
            <person name="Fracassetti M."/>
        </authorList>
    </citation>
    <scope>NUCLEOTIDE SEQUENCE [LARGE SCALE GENOMIC DNA]</scope>
</reference>
<organism evidence="1 2">
    <name type="scientific">Linum trigynum</name>
    <dbReference type="NCBI Taxonomy" id="586398"/>
    <lineage>
        <taxon>Eukaryota</taxon>
        <taxon>Viridiplantae</taxon>
        <taxon>Streptophyta</taxon>
        <taxon>Embryophyta</taxon>
        <taxon>Tracheophyta</taxon>
        <taxon>Spermatophyta</taxon>
        <taxon>Magnoliopsida</taxon>
        <taxon>eudicotyledons</taxon>
        <taxon>Gunneridae</taxon>
        <taxon>Pentapetalae</taxon>
        <taxon>rosids</taxon>
        <taxon>fabids</taxon>
        <taxon>Malpighiales</taxon>
        <taxon>Linaceae</taxon>
        <taxon>Linum</taxon>
    </lineage>
</organism>
<dbReference type="Proteomes" id="UP001497516">
    <property type="component" value="Chromosome 9"/>
</dbReference>
<evidence type="ECO:0000313" key="1">
    <source>
        <dbReference type="EMBL" id="CAL1411782.1"/>
    </source>
</evidence>
<protein>
    <submittedName>
        <fullName evidence="1">Uncharacterized protein</fullName>
    </submittedName>
</protein>
<accession>A0AAV2GMX4</accession>